<dbReference type="KEGG" id="ang:An06g02650"/>
<sequence length="526" mass="59139">MVVAVPVTSSPDRAILVELNHVIFKSSFVDVGIPENTYKSILCCGASTEYQCGKAGLDQYYSRLSKDFDTPKSQIHDMFSAINKTVQVDHGILACLARLKAHCRGTLAIYGACNMSCKDFEKVQGYSIDWNIFDGIFISGDMGISKPELRFFSHILDRLQLAPSEVIVVDHNTDNVLTAISMGMSAVLANSPDDVQRSLVNYIERNPTERGRKFLERNAKNMHSVTHTGVLIRENFAQLMILEASGDSTLVDIKPHATTWNYFIDKPVLTQKNFPDDLDTTSLGLTITNATPEVANQSRLYFLYYRIFRLLVLLYHSPSTNVHALSTKEESGGQTFFTDFKNRVDPVVCCNVLSLFYQYGRGEEVSDTFDWVQLVLRRRAYIHGTAFYPSPEAFLFFFSRLLRRLESPPTPTYNELEQLLRERVAERIGVPVDAISLAMRLLVCHQVGMRDTLGLEMLLSMQQPDGGWPLGTIYHYASKKQAIGNRGVSTALAVQAIDVCSQWKKSPNGHPKATVYTRTERHYGSP</sequence>
<proteinExistence type="predicted"/>
<dbReference type="PANTHER" id="PTHR43611:SF3">
    <property type="entry name" value="FLAVIN MONONUCLEOTIDE HYDROLASE 1, CHLOROPLATIC"/>
    <property type="match status" value="1"/>
</dbReference>
<dbReference type="VEuPathDB" id="FungiDB:An06g02650"/>
<evidence type="ECO:0000256" key="1">
    <source>
        <dbReference type="SAM" id="MobiDB-lite"/>
    </source>
</evidence>
<dbReference type="InterPro" id="IPR023214">
    <property type="entry name" value="HAD_sf"/>
</dbReference>
<protein>
    <submittedName>
        <fullName evidence="2">Uncharacterized protein</fullName>
    </submittedName>
</protein>
<name>A0AAJ8BUV8_ASPNG</name>
<organism evidence="2">
    <name type="scientific">Aspergillus niger</name>
    <dbReference type="NCBI Taxonomy" id="5061"/>
    <lineage>
        <taxon>Eukaryota</taxon>
        <taxon>Fungi</taxon>
        <taxon>Dikarya</taxon>
        <taxon>Ascomycota</taxon>
        <taxon>Pezizomycotina</taxon>
        <taxon>Eurotiomycetes</taxon>
        <taxon>Eurotiomycetidae</taxon>
        <taxon>Eurotiales</taxon>
        <taxon>Aspergillaceae</taxon>
        <taxon>Aspergillus</taxon>
        <taxon>Aspergillus subgen. Circumdati</taxon>
    </lineage>
</organism>
<dbReference type="RefSeq" id="XP_059603812.1">
    <property type="nucleotide sequence ID" value="XM_059748140.1"/>
</dbReference>
<evidence type="ECO:0000313" key="2">
    <source>
        <dbReference type="RefSeq" id="XP_059603812.1"/>
    </source>
</evidence>
<reference evidence="2" key="1">
    <citation type="submission" date="2025-02" db="EMBL/GenBank/DDBJ databases">
        <authorList>
            <consortium name="NCBI Genome Project"/>
        </authorList>
    </citation>
    <scope>NUCLEOTIDE SEQUENCE</scope>
</reference>
<gene>
    <name evidence="2" type="ORF">An06g02650</name>
</gene>
<dbReference type="InterPro" id="IPR036412">
    <property type="entry name" value="HAD-like_sf"/>
</dbReference>
<dbReference type="AlphaFoldDB" id="A0AAJ8BUV8"/>
<dbReference type="GeneID" id="4981264"/>
<dbReference type="SUPFAM" id="SSF56784">
    <property type="entry name" value="HAD-like"/>
    <property type="match status" value="1"/>
</dbReference>
<feature type="region of interest" description="Disordered" evidence="1">
    <location>
        <begin position="505"/>
        <end position="526"/>
    </location>
</feature>
<dbReference type="PANTHER" id="PTHR43611">
    <property type="entry name" value="ALPHA-D-GLUCOSE 1-PHOSPHATE PHOSPHATASE"/>
    <property type="match status" value="1"/>
</dbReference>
<dbReference type="Gene3D" id="3.40.50.1000">
    <property type="entry name" value="HAD superfamily/HAD-like"/>
    <property type="match status" value="1"/>
</dbReference>
<accession>A0AAJ8BUV8</accession>
<reference evidence="2" key="2">
    <citation type="submission" date="2025-08" db="UniProtKB">
        <authorList>
            <consortium name="RefSeq"/>
        </authorList>
    </citation>
    <scope>IDENTIFICATION</scope>
</reference>